<reference evidence="2 3" key="1">
    <citation type="submission" date="2019-08" db="EMBL/GenBank/DDBJ databases">
        <title>The genome of the soybean aphid Biotype 1, its phylome, world population structure and adaptation to the North American continent.</title>
        <authorList>
            <person name="Giordano R."/>
            <person name="Donthu R.K."/>
            <person name="Hernandez A.G."/>
            <person name="Wright C.L."/>
            <person name="Zimin A.V."/>
        </authorList>
    </citation>
    <scope>NUCLEOTIDE SEQUENCE [LARGE SCALE GENOMIC DNA]</scope>
    <source>
        <tissue evidence="2">Whole aphids</tissue>
    </source>
</reference>
<feature type="compositionally biased region" description="Polar residues" evidence="1">
    <location>
        <begin position="195"/>
        <end position="206"/>
    </location>
</feature>
<protein>
    <submittedName>
        <fullName evidence="2">Uncharacterized protein</fullName>
    </submittedName>
</protein>
<feature type="compositionally biased region" description="Polar residues" evidence="1">
    <location>
        <begin position="81"/>
        <end position="92"/>
    </location>
</feature>
<feature type="region of interest" description="Disordered" evidence="1">
    <location>
        <begin position="589"/>
        <end position="609"/>
    </location>
</feature>
<feature type="compositionally biased region" description="Low complexity" evidence="1">
    <location>
        <begin position="172"/>
        <end position="194"/>
    </location>
</feature>
<name>A0A6G0T6T3_APHGL</name>
<feature type="region of interest" description="Disordered" evidence="1">
    <location>
        <begin position="268"/>
        <end position="369"/>
    </location>
</feature>
<sequence>MVKSKKQPDVKKDKPNTTTSVDIVDEEGLSVRMVGGKLIKTFKEPTPSKKNIIDVSKSSINTTSDISSSDITTSTSFITNEQSSFSSSFGENDQSETKTSTTSKSVIKKTDKPDESKNKKQPDVKKDKPNTITSVDIVDEEGLSVRMVGGKLIKTFKEPTPSKKNIIDVSKSSINTTSDISSSDITTSTSFITNEQSSFSSSFGENDQSETKTSTTSKSVIKKTDKPDESKNKKQPDVKKDKPNTITSVDIVDEEGLSVRMVGGKLIKTFKEPTPSKKNIIDVSKSSINTRNDISSSDITTSTSFTTNELTSVSSSYVESDQSNLKISTMSKPTNKKTDRPDISKNKKRSDSKFDKAEPNTTGDKVDEEGLSVRMVGGKLIKSFKEPTRDVLKSNTKSNTFNTTTQLTNLSVDTSSHVLNTTYIIDESLSNNEVIKSVKTSNDSISIIDGKTVKPFKGPEKTPRKPKSDFPDKTNMDVMSFDNNFTTAVNDTKHVHDVFYDVSEESYIESRQFSEQSIVQDFQVTSNTSEYYPERPNRNRDKRDNIVVQDVTDFVSVSNHAEVIENRIISEAVFEKSVVKGITENYENHVSSSKKVRENKVDKKTKKDQKETTSITKEQCICEICTCG</sequence>
<feature type="compositionally biased region" description="Basic and acidic residues" evidence="1">
    <location>
        <begin position="108"/>
        <end position="129"/>
    </location>
</feature>
<feature type="region of interest" description="Disordered" evidence="1">
    <location>
        <begin position="1"/>
        <end position="25"/>
    </location>
</feature>
<feature type="region of interest" description="Disordered" evidence="1">
    <location>
        <begin position="41"/>
        <end position="140"/>
    </location>
</feature>
<feature type="region of interest" description="Disordered" evidence="1">
    <location>
        <begin position="451"/>
        <end position="474"/>
    </location>
</feature>
<accession>A0A6G0T6T3</accession>
<proteinExistence type="predicted"/>
<dbReference type="EMBL" id="VYZN01000054">
    <property type="protein sequence ID" value="KAE9526502.1"/>
    <property type="molecule type" value="Genomic_DNA"/>
</dbReference>
<dbReference type="Proteomes" id="UP000475862">
    <property type="component" value="Unassembled WGS sequence"/>
</dbReference>
<dbReference type="AlphaFoldDB" id="A0A6G0T6T3"/>
<comment type="caution">
    <text evidence="2">The sequence shown here is derived from an EMBL/GenBank/DDBJ whole genome shotgun (WGS) entry which is preliminary data.</text>
</comment>
<feature type="compositionally biased region" description="Low complexity" evidence="1">
    <location>
        <begin position="58"/>
        <end position="80"/>
    </location>
</feature>
<feature type="compositionally biased region" description="Basic and acidic residues" evidence="1">
    <location>
        <begin position="336"/>
        <end position="358"/>
    </location>
</feature>
<keyword evidence="3" id="KW-1185">Reference proteome</keyword>
<feature type="compositionally biased region" description="Basic and acidic residues" evidence="1">
    <location>
        <begin position="222"/>
        <end position="243"/>
    </location>
</feature>
<feature type="compositionally biased region" description="Basic and acidic residues" evidence="1">
    <location>
        <begin position="457"/>
        <end position="474"/>
    </location>
</feature>
<feature type="compositionally biased region" description="Polar residues" evidence="1">
    <location>
        <begin position="284"/>
        <end position="294"/>
    </location>
</feature>
<feature type="region of interest" description="Disordered" evidence="1">
    <location>
        <begin position="155"/>
        <end position="246"/>
    </location>
</feature>
<evidence type="ECO:0000313" key="3">
    <source>
        <dbReference type="Proteomes" id="UP000475862"/>
    </source>
</evidence>
<evidence type="ECO:0000256" key="1">
    <source>
        <dbReference type="SAM" id="MobiDB-lite"/>
    </source>
</evidence>
<gene>
    <name evidence="2" type="ORF">AGLY_013150</name>
</gene>
<feature type="compositionally biased region" description="Polar residues" evidence="1">
    <location>
        <begin position="324"/>
        <end position="333"/>
    </location>
</feature>
<feature type="compositionally biased region" description="Low complexity" evidence="1">
    <location>
        <begin position="295"/>
        <end position="323"/>
    </location>
</feature>
<evidence type="ECO:0000313" key="2">
    <source>
        <dbReference type="EMBL" id="KAE9526502.1"/>
    </source>
</evidence>
<organism evidence="2 3">
    <name type="scientific">Aphis glycines</name>
    <name type="common">Soybean aphid</name>
    <dbReference type="NCBI Taxonomy" id="307491"/>
    <lineage>
        <taxon>Eukaryota</taxon>
        <taxon>Metazoa</taxon>
        <taxon>Ecdysozoa</taxon>
        <taxon>Arthropoda</taxon>
        <taxon>Hexapoda</taxon>
        <taxon>Insecta</taxon>
        <taxon>Pterygota</taxon>
        <taxon>Neoptera</taxon>
        <taxon>Paraneoptera</taxon>
        <taxon>Hemiptera</taxon>
        <taxon>Sternorrhyncha</taxon>
        <taxon>Aphidomorpha</taxon>
        <taxon>Aphidoidea</taxon>
        <taxon>Aphididae</taxon>
        <taxon>Aphidini</taxon>
        <taxon>Aphis</taxon>
        <taxon>Aphis</taxon>
    </lineage>
</organism>
<feature type="compositionally biased region" description="Basic and acidic residues" evidence="1">
    <location>
        <begin position="1"/>
        <end position="15"/>
    </location>
</feature>